<keyword evidence="3 11" id="KW-0349">Heme</keyword>
<dbReference type="InterPro" id="IPR017972">
    <property type="entry name" value="Cyt_P450_CS"/>
</dbReference>
<evidence type="ECO:0000256" key="7">
    <source>
        <dbReference type="ARBA" id="ARBA00023002"/>
    </source>
</evidence>
<keyword evidence="8 11" id="KW-0408">Iron</keyword>
<name>A0A9Q0F2S6_9ROSI</name>
<sequence length="488" mass="55476">MMKSQGIKGPPYRFLYGNAKEIREMITGSRSSPQELSHHAFTVIHPHIYSWTKLYGVNFVFWLGPKAQLVVTEPKMIKEVLNNKDGAFPKTESSFFVKKFLGDGLITSNGEKWMKMRKVVNHAFHVDSLKSMTPAVVASVEMMLDRWRDHKGMEIDVYEEFRVLTSEVISRTAFGSSYLKGQRIFEILAKTVEIAVRNLYKVRIPMIQYVPDSFSLQHNSNQFLRTADEVEAEKLNQQMRNSIIKMIKEREKAAMVEKSNGYGDDALGLLVKAYMDKTMKISVDDVIDECKTFHVAGQDSTSSGLTWTMFLLAMYTDWQDQARKEVLELFGHQNPDANKLGKMKIMTMIINESLRLYPPAVFTMTRKAARETKLGEFILPANMEVFISTLALHHNPEIWGDDVHLFKPERFAGGVAKATNNNIAAFVPFGLGPRMCVGVNFATIEIKVALSMILQRYKFTLSPNYVHSPTTFVTMCPKHGVPVLLHPL</sequence>
<dbReference type="GO" id="GO:0005506">
    <property type="term" value="F:iron ion binding"/>
    <property type="evidence" value="ECO:0007669"/>
    <property type="project" value="InterPro"/>
</dbReference>
<protein>
    <recommendedName>
        <fullName evidence="15">Cytochrome P450</fullName>
    </recommendedName>
</protein>
<evidence type="ECO:0000256" key="9">
    <source>
        <dbReference type="ARBA" id="ARBA00023033"/>
    </source>
</evidence>
<evidence type="ECO:0000256" key="2">
    <source>
        <dbReference type="ARBA" id="ARBA00010617"/>
    </source>
</evidence>
<dbReference type="InterPro" id="IPR002401">
    <property type="entry name" value="Cyt_P450_E_grp-I"/>
</dbReference>
<dbReference type="InterPro" id="IPR050665">
    <property type="entry name" value="Cytochrome_P450_Monooxygen"/>
</dbReference>
<dbReference type="AlphaFoldDB" id="A0A9Q0F2S6"/>
<comment type="subcellular location">
    <subcellularLocation>
        <location evidence="1">Membrane</location>
        <topology evidence="1">Single-pass membrane protein</topology>
    </subcellularLocation>
</comment>
<reference evidence="13" key="1">
    <citation type="submission" date="2022-02" db="EMBL/GenBank/DDBJ databases">
        <authorList>
            <person name="Henning P.M."/>
            <person name="McCubbin A.G."/>
            <person name="Shore J.S."/>
        </authorList>
    </citation>
    <scope>NUCLEOTIDE SEQUENCE</scope>
    <source>
        <strain evidence="13">F60SS</strain>
        <tissue evidence="13">Leaves</tissue>
    </source>
</reference>
<dbReference type="SUPFAM" id="SSF48264">
    <property type="entry name" value="Cytochrome P450"/>
    <property type="match status" value="1"/>
</dbReference>
<keyword evidence="7 12" id="KW-0560">Oxidoreductase</keyword>
<dbReference type="EMBL" id="JAKUCV010007347">
    <property type="protein sequence ID" value="KAJ4823838.1"/>
    <property type="molecule type" value="Genomic_DNA"/>
</dbReference>
<evidence type="ECO:0008006" key="15">
    <source>
        <dbReference type="Google" id="ProtNLM"/>
    </source>
</evidence>
<evidence type="ECO:0000313" key="13">
    <source>
        <dbReference type="EMBL" id="KAJ4823838.1"/>
    </source>
</evidence>
<dbReference type="InterPro" id="IPR001128">
    <property type="entry name" value="Cyt_P450"/>
</dbReference>
<proteinExistence type="inferred from homology"/>
<evidence type="ECO:0000256" key="11">
    <source>
        <dbReference type="PIRSR" id="PIRSR602401-1"/>
    </source>
</evidence>
<keyword evidence="4" id="KW-0812">Transmembrane</keyword>
<dbReference type="Pfam" id="PF00067">
    <property type="entry name" value="p450"/>
    <property type="match status" value="1"/>
</dbReference>
<keyword evidence="6" id="KW-1133">Transmembrane helix</keyword>
<dbReference type="Gene3D" id="1.10.630.10">
    <property type="entry name" value="Cytochrome P450"/>
    <property type="match status" value="1"/>
</dbReference>
<evidence type="ECO:0000256" key="1">
    <source>
        <dbReference type="ARBA" id="ARBA00004167"/>
    </source>
</evidence>
<evidence type="ECO:0000256" key="3">
    <source>
        <dbReference type="ARBA" id="ARBA00022617"/>
    </source>
</evidence>
<feature type="binding site" description="axial binding residue" evidence="11">
    <location>
        <position position="436"/>
    </location>
    <ligand>
        <name>heme</name>
        <dbReference type="ChEBI" id="CHEBI:30413"/>
    </ligand>
    <ligandPart>
        <name>Fe</name>
        <dbReference type="ChEBI" id="CHEBI:18248"/>
    </ligandPart>
</feature>
<evidence type="ECO:0000256" key="6">
    <source>
        <dbReference type="ARBA" id="ARBA00022989"/>
    </source>
</evidence>
<comment type="caution">
    <text evidence="13">The sequence shown here is derived from an EMBL/GenBank/DDBJ whole genome shotgun (WGS) entry which is preliminary data.</text>
</comment>
<dbReference type="GO" id="GO:0020037">
    <property type="term" value="F:heme binding"/>
    <property type="evidence" value="ECO:0007669"/>
    <property type="project" value="InterPro"/>
</dbReference>
<evidence type="ECO:0000313" key="14">
    <source>
        <dbReference type="Proteomes" id="UP001141552"/>
    </source>
</evidence>
<evidence type="ECO:0000256" key="12">
    <source>
        <dbReference type="RuleBase" id="RU000461"/>
    </source>
</evidence>
<dbReference type="OrthoDB" id="1470350at2759"/>
<keyword evidence="14" id="KW-1185">Reference proteome</keyword>
<organism evidence="13 14">
    <name type="scientific">Turnera subulata</name>
    <dbReference type="NCBI Taxonomy" id="218843"/>
    <lineage>
        <taxon>Eukaryota</taxon>
        <taxon>Viridiplantae</taxon>
        <taxon>Streptophyta</taxon>
        <taxon>Embryophyta</taxon>
        <taxon>Tracheophyta</taxon>
        <taxon>Spermatophyta</taxon>
        <taxon>Magnoliopsida</taxon>
        <taxon>eudicotyledons</taxon>
        <taxon>Gunneridae</taxon>
        <taxon>Pentapetalae</taxon>
        <taxon>rosids</taxon>
        <taxon>fabids</taxon>
        <taxon>Malpighiales</taxon>
        <taxon>Passifloraceae</taxon>
        <taxon>Turnera</taxon>
    </lineage>
</organism>
<accession>A0A9Q0F2S6</accession>
<dbReference type="PROSITE" id="PS00086">
    <property type="entry name" value="CYTOCHROME_P450"/>
    <property type="match status" value="1"/>
</dbReference>
<evidence type="ECO:0000256" key="8">
    <source>
        <dbReference type="ARBA" id="ARBA00023004"/>
    </source>
</evidence>
<dbReference type="PRINTS" id="PR00385">
    <property type="entry name" value="P450"/>
</dbReference>
<dbReference type="InterPro" id="IPR036396">
    <property type="entry name" value="Cyt_P450_sf"/>
</dbReference>
<evidence type="ECO:0000256" key="5">
    <source>
        <dbReference type="ARBA" id="ARBA00022723"/>
    </source>
</evidence>
<keyword evidence="5 11" id="KW-0479">Metal-binding</keyword>
<keyword evidence="10" id="KW-0472">Membrane</keyword>
<evidence type="ECO:0000256" key="4">
    <source>
        <dbReference type="ARBA" id="ARBA00022692"/>
    </source>
</evidence>
<evidence type="ECO:0000256" key="10">
    <source>
        <dbReference type="ARBA" id="ARBA00023136"/>
    </source>
</evidence>
<keyword evidence="9 12" id="KW-0503">Monooxygenase</keyword>
<comment type="similarity">
    <text evidence="2 12">Belongs to the cytochrome P450 family.</text>
</comment>
<dbReference type="GO" id="GO:0004497">
    <property type="term" value="F:monooxygenase activity"/>
    <property type="evidence" value="ECO:0007669"/>
    <property type="project" value="UniProtKB-KW"/>
</dbReference>
<dbReference type="GO" id="GO:0016020">
    <property type="term" value="C:membrane"/>
    <property type="evidence" value="ECO:0007669"/>
    <property type="project" value="UniProtKB-SubCell"/>
</dbReference>
<dbReference type="PANTHER" id="PTHR24282:SF236">
    <property type="entry name" value="CYTOCHROME P450"/>
    <property type="match status" value="1"/>
</dbReference>
<reference evidence="13" key="2">
    <citation type="journal article" date="2023" name="Plants (Basel)">
        <title>Annotation of the Turnera subulata (Passifloraceae) Draft Genome Reveals the S-Locus Evolved after the Divergence of Turneroideae from Passifloroideae in a Stepwise Manner.</title>
        <authorList>
            <person name="Henning P.M."/>
            <person name="Roalson E.H."/>
            <person name="Mir W."/>
            <person name="McCubbin A.G."/>
            <person name="Shore J.S."/>
        </authorList>
    </citation>
    <scope>NUCLEOTIDE SEQUENCE</scope>
    <source>
        <strain evidence="13">F60SS</strain>
    </source>
</reference>
<gene>
    <name evidence="13" type="ORF">Tsubulata_017991</name>
</gene>
<comment type="cofactor">
    <cofactor evidence="11">
        <name>heme</name>
        <dbReference type="ChEBI" id="CHEBI:30413"/>
    </cofactor>
</comment>
<dbReference type="PANTHER" id="PTHR24282">
    <property type="entry name" value="CYTOCHROME P450 FAMILY MEMBER"/>
    <property type="match status" value="1"/>
</dbReference>
<dbReference type="Proteomes" id="UP001141552">
    <property type="component" value="Unassembled WGS sequence"/>
</dbReference>
<dbReference type="GO" id="GO:0016705">
    <property type="term" value="F:oxidoreductase activity, acting on paired donors, with incorporation or reduction of molecular oxygen"/>
    <property type="evidence" value="ECO:0007669"/>
    <property type="project" value="InterPro"/>
</dbReference>
<dbReference type="PRINTS" id="PR00463">
    <property type="entry name" value="EP450I"/>
</dbReference>